<name>A0A6L2M927_TANCI</name>
<feature type="compositionally biased region" description="Basic and acidic residues" evidence="1">
    <location>
        <begin position="8"/>
        <end position="19"/>
    </location>
</feature>
<feature type="compositionally biased region" description="Low complexity" evidence="1">
    <location>
        <begin position="237"/>
        <end position="248"/>
    </location>
</feature>
<comment type="caution">
    <text evidence="2">The sequence shown here is derived from an EMBL/GenBank/DDBJ whole genome shotgun (WGS) entry which is preliminary data.</text>
</comment>
<organism evidence="2">
    <name type="scientific">Tanacetum cinerariifolium</name>
    <name type="common">Dalmatian daisy</name>
    <name type="synonym">Chrysanthemum cinerariifolium</name>
    <dbReference type="NCBI Taxonomy" id="118510"/>
    <lineage>
        <taxon>Eukaryota</taxon>
        <taxon>Viridiplantae</taxon>
        <taxon>Streptophyta</taxon>
        <taxon>Embryophyta</taxon>
        <taxon>Tracheophyta</taxon>
        <taxon>Spermatophyta</taxon>
        <taxon>Magnoliopsida</taxon>
        <taxon>eudicotyledons</taxon>
        <taxon>Gunneridae</taxon>
        <taxon>Pentapetalae</taxon>
        <taxon>asterids</taxon>
        <taxon>campanulids</taxon>
        <taxon>Asterales</taxon>
        <taxon>Asteraceae</taxon>
        <taxon>Asteroideae</taxon>
        <taxon>Anthemideae</taxon>
        <taxon>Anthemidinae</taxon>
        <taxon>Tanacetum</taxon>
    </lineage>
</organism>
<gene>
    <name evidence="2" type="ORF">Tci_042521</name>
</gene>
<evidence type="ECO:0000313" key="2">
    <source>
        <dbReference type="EMBL" id="GEU70543.1"/>
    </source>
</evidence>
<proteinExistence type="predicted"/>
<feature type="region of interest" description="Disordered" evidence="1">
    <location>
        <begin position="1"/>
        <end position="44"/>
    </location>
</feature>
<feature type="region of interest" description="Disordered" evidence="1">
    <location>
        <begin position="211"/>
        <end position="263"/>
    </location>
</feature>
<feature type="compositionally biased region" description="Basic and acidic residues" evidence="1">
    <location>
        <begin position="250"/>
        <end position="263"/>
    </location>
</feature>
<dbReference type="EMBL" id="BKCJ010006133">
    <property type="protein sequence ID" value="GEU70543.1"/>
    <property type="molecule type" value="Genomic_DNA"/>
</dbReference>
<accession>A0A6L2M927</accession>
<reference evidence="2" key="1">
    <citation type="journal article" date="2019" name="Sci. Rep.">
        <title>Draft genome of Tanacetum cinerariifolium, the natural source of mosquito coil.</title>
        <authorList>
            <person name="Yamashiro T."/>
            <person name="Shiraishi A."/>
            <person name="Satake H."/>
            <person name="Nakayama K."/>
        </authorList>
    </citation>
    <scope>NUCLEOTIDE SEQUENCE</scope>
</reference>
<protein>
    <submittedName>
        <fullName evidence="2">Uncharacterized protein</fullName>
    </submittedName>
</protein>
<dbReference type="AlphaFoldDB" id="A0A6L2M927"/>
<evidence type="ECO:0000256" key="1">
    <source>
        <dbReference type="SAM" id="MobiDB-lite"/>
    </source>
</evidence>
<feature type="region of interest" description="Disordered" evidence="1">
    <location>
        <begin position="100"/>
        <end position="123"/>
    </location>
</feature>
<feature type="compositionally biased region" description="Polar residues" evidence="1">
    <location>
        <begin position="22"/>
        <end position="35"/>
    </location>
</feature>
<sequence>MAWQDVDETVHKEKGDRVEMAATTTSSLEAEQDSGSGPRHQDTILGARPAQTRVLDLENVDDAQALEINKLKKKVKKVESRKKSRTLQLKRRLFKVRIKSSSDKNLGDQEDLSNLGRNDPDEGISFIQEDAETQGRHGQDTEVNTASIPITTASINNTTAEPVSTVSVQVTTVGVSVSTTEPSTPPTTTTLIEDEDLTIAQTIIKIRSVKSKEKSKERGVSSTRLTRGVIMNEASETTTSPTVPPQQQLDPKDKDKGKMVELEKPLKKKDQIALDEEVARKLEAQMQAELEKDRLARQKEEEANIALIES</sequence>